<comment type="caution">
    <text evidence="1">The sequence shown here is derived from an EMBL/GenBank/DDBJ whole genome shotgun (WGS) entry which is preliminary data.</text>
</comment>
<reference evidence="2" key="1">
    <citation type="journal article" date="2019" name="Int. J. Syst. Evol. Microbiol.">
        <title>The Global Catalogue of Microorganisms (GCM) 10K type strain sequencing project: providing services to taxonomists for standard genome sequencing and annotation.</title>
        <authorList>
            <consortium name="The Broad Institute Genomics Platform"/>
            <consortium name="The Broad Institute Genome Sequencing Center for Infectious Disease"/>
            <person name="Wu L."/>
            <person name="Ma J."/>
        </authorList>
    </citation>
    <scope>NUCLEOTIDE SEQUENCE [LARGE SCALE GENOMIC DNA]</scope>
    <source>
        <strain evidence="2">CGMCC 1.9106</strain>
    </source>
</reference>
<organism evidence="1 2">
    <name type="scientific">Catellatospora aurea</name>
    <dbReference type="NCBI Taxonomy" id="1337874"/>
    <lineage>
        <taxon>Bacteria</taxon>
        <taxon>Bacillati</taxon>
        <taxon>Actinomycetota</taxon>
        <taxon>Actinomycetes</taxon>
        <taxon>Micromonosporales</taxon>
        <taxon>Micromonosporaceae</taxon>
        <taxon>Catellatospora</taxon>
    </lineage>
</organism>
<proteinExistence type="predicted"/>
<accession>A0ABW2GNK0</accession>
<evidence type="ECO:0000313" key="2">
    <source>
        <dbReference type="Proteomes" id="UP001596392"/>
    </source>
</evidence>
<sequence>MVLVAVIAAAGYGGYRWWHERPPYGPEVMAFTATAEQLPSGDGRELQHHGHTIFVRKDEMAISGSITWRPPAGRGSDWDEDGWFMIFVVDKRVDLMPPRVWGTSPSGLEVVSGGDGVQNRIAEKYPWLRGAGDIQIDENTWRDGGMTLATTPAAGGVDFIAMFPPIPVGDPARRFVAAAPIALSDIMIAVAFVGPDRQVYWAERVYG</sequence>
<gene>
    <name evidence="1" type="ORF">ACFQO7_00285</name>
</gene>
<dbReference type="Proteomes" id="UP001596392">
    <property type="component" value="Unassembled WGS sequence"/>
</dbReference>
<evidence type="ECO:0000313" key="1">
    <source>
        <dbReference type="EMBL" id="MFC7240903.1"/>
    </source>
</evidence>
<keyword evidence="2" id="KW-1185">Reference proteome</keyword>
<dbReference type="RefSeq" id="WP_376804409.1">
    <property type="nucleotide sequence ID" value="NZ_JBHTAC010000001.1"/>
</dbReference>
<name>A0ABW2GNK0_9ACTN</name>
<protein>
    <submittedName>
        <fullName evidence="1">Uncharacterized protein</fullName>
    </submittedName>
</protein>
<dbReference type="EMBL" id="JBHTAC010000001">
    <property type="protein sequence ID" value="MFC7240903.1"/>
    <property type="molecule type" value="Genomic_DNA"/>
</dbReference>